<sequence length="906" mass="99851">MNKLKSINWSSLLKLLIANLFKLFAVFSVLLHRINNFRTEKNRKLINSIVKVIIVSSFAFTFIVLAAQTFFIDWNKYGEKIAKILSDKLNSTVVVQGGVSGSLVPGSIVLRDVYINHDSNDTSSSSTIIEEMQIKFGIYRALFGVVSADNLQISGAKFSLDQLSDITGGESMLSVNFTDCALIFGSRMMDKEINKISGKMTINKGKVDADMSFLINNIVYKMKVDSYATDKNSNEVTARVDAYHIGLSFDGNSILDDNGYHLKGALKAQGDNLTTALDMLSVGASGSVFGNYSMNEKYILNANIVANNNGIDFNNFKLTSNSINGVMDLKYNFSSSAQSELNMHVENIDLSAMQPIKGGEYKNSMISSMDFKIPKTINGLFTIHIDSIKYRDFNIKELVAEGDIAAGELSLYEMRCLMPGESVMHVSGSMHSNQVRPRFDGSVHVTGMDATAFLTLFPGYDALSSIYHMSGRFQLKTSLILAPYIASFVSLAFKAEANELNGSFRYKWGGDKQMVVANLDVGTLDVSILHNALANRDLSQSFSWLTNPKLRAKAEVHVKEFVVGASEVIHDSVFSLEMYSNTLVVKQLKLTSSNIDLRGDVRIIYNSTMPVVYAKLNSRYLHFSSDSNHIVRNVTDSGADFSWPRKTIDIDFLRDVRAQIEISVDKFSYANIVMENVLLNVNLSNNNINIEDSSAMFADGKFTINGYIGIYRKIMANLAFSLAEAKMEKLSEFINLKSVRDGYVSISGSFNGSGNSIADIMSNANGACNVAVRKFTVNGVDFNSFADNITAASTKSEMLSIAEQSAYSGKTLFKSSDLKMLIEKGLAKIEATSLTSRTASSISANVHLPTLLMHGIVRIFFIPPTSKQKVAADLELKGFVKYPVRSFNADQLEKLVFQGINPLDAN</sequence>
<keyword evidence="1" id="KW-0812">Transmembrane</keyword>
<keyword evidence="1" id="KW-0472">Membrane</keyword>
<dbReference type="RefSeq" id="WP_338364722.1">
    <property type="nucleotide sequence ID" value="NZ_CAWVOK010000033.1"/>
</dbReference>
<organism evidence="3 4">
    <name type="scientific">Candidatus Xenohaliotis californiensis</name>
    <dbReference type="NCBI Taxonomy" id="84677"/>
    <lineage>
        <taxon>Bacteria</taxon>
        <taxon>Pseudomonadati</taxon>
        <taxon>Pseudomonadota</taxon>
        <taxon>Alphaproteobacteria</taxon>
        <taxon>Rickettsiales</taxon>
        <taxon>Anaplasmataceae</taxon>
        <taxon>Candidatus Xenohaliotis</taxon>
    </lineage>
</organism>
<evidence type="ECO:0000313" key="3">
    <source>
        <dbReference type="EMBL" id="CAK8163483.1"/>
    </source>
</evidence>
<reference evidence="3 4" key="1">
    <citation type="submission" date="2024-01" db="EMBL/GenBank/DDBJ databases">
        <authorList>
            <person name="Kunselman E."/>
        </authorList>
    </citation>
    <scope>NUCLEOTIDE SEQUENCE [LARGE SCALE GENOMIC DNA]</scope>
    <source>
        <strain evidence="3">2 abalone samples</strain>
    </source>
</reference>
<proteinExistence type="predicted"/>
<keyword evidence="4" id="KW-1185">Reference proteome</keyword>
<feature type="transmembrane region" description="Helical" evidence="1">
    <location>
        <begin position="52"/>
        <end position="71"/>
    </location>
</feature>
<evidence type="ECO:0000259" key="2">
    <source>
        <dbReference type="Pfam" id="PF05170"/>
    </source>
</evidence>
<comment type="caution">
    <text evidence="3">The sequence shown here is derived from an EMBL/GenBank/DDBJ whole genome shotgun (WGS) entry which is preliminary data.</text>
</comment>
<dbReference type="PANTHER" id="PTHR30441:SF8">
    <property type="entry name" value="DUF748 DOMAIN-CONTAINING PROTEIN"/>
    <property type="match status" value="1"/>
</dbReference>
<dbReference type="PANTHER" id="PTHR30441">
    <property type="entry name" value="DUF748 DOMAIN-CONTAINING PROTEIN"/>
    <property type="match status" value="1"/>
</dbReference>
<accession>A0ABM9N912</accession>
<evidence type="ECO:0000256" key="1">
    <source>
        <dbReference type="SAM" id="Phobius"/>
    </source>
</evidence>
<dbReference type="Proteomes" id="UP001314181">
    <property type="component" value="Unassembled WGS sequence"/>
</dbReference>
<feature type="transmembrane region" description="Helical" evidence="1">
    <location>
        <begin position="12"/>
        <end position="31"/>
    </location>
</feature>
<dbReference type="InterPro" id="IPR052894">
    <property type="entry name" value="AsmA-related"/>
</dbReference>
<dbReference type="Pfam" id="PF05170">
    <property type="entry name" value="AsmA"/>
    <property type="match status" value="1"/>
</dbReference>
<protein>
    <recommendedName>
        <fullName evidence="2">AsmA domain-containing protein</fullName>
    </recommendedName>
</protein>
<dbReference type="InterPro" id="IPR007844">
    <property type="entry name" value="AsmA"/>
</dbReference>
<feature type="domain" description="AsmA" evidence="2">
    <location>
        <begin position="639"/>
        <end position="830"/>
    </location>
</feature>
<gene>
    <name evidence="3" type="ORF">CAXC1_70007</name>
</gene>
<name>A0ABM9N912_9RICK</name>
<dbReference type="EMBL" id="CAWVOK010000033">
    <property type="protein sequence ID" value="CAK8163483.1"/>
    <property type="molecule type" value="Genomic_DNA"/>
</dbReference>
<evidence type="ECO:0000313" key="4">
    <source>
        <dbReference type="Proteomes" id="UP001314181"/>
    </source>
</evidence>
<keyword evidence="1" id="KW-1133">Transmembrane helix</keyword>